<feature type="domain" description="Ig-like" evidence="2">
    <location>
        <begin position="3"/>
        <end position="154"/>
    </location>
</feature>
<protein>
    <submittedName>
        <fullName evidence="4">Tyrosine-protein phosphatase 69D-like</fullName>
    </submittedName>
</protein>
<feature type="domain" description="Fibronectin type-III" evidence="3">
    <location>
        <begin position="256"/>
        <end position="356"/>
    </location>
</feature>
<dbReference type="AlphaFoldDB" id="A0A1V9XZF4"/>
<dbReference type="InterPro" id="IPR050964">
    <property type="entry name" value="Striated_Muscle_Regulatory"/>
</dbReference>
<dbReference type="CDD" id="cd00063">
    <property type="entry name" value="FN3"/>
    <property type="match status" value="2"/>
</dbReference>
<evidence type="ECO:0000313" key="4">
    <source>
        <dbReference type="EMBL" id="OQR78840.1"/>
    </source>
</evidence>
<name>A0A1V9XZF4_9ACAR</name>
<dbReference type="InterPro" id="IPR007110">
    <property type="entry name" value="Ig-like_dom"/>
</dbReference>
<evidence type="ECO:0000256" key="1">
    <source>
        <dbReference type="ARBA" id="ARBA00022737"/>
    </source>
</evidence>
<accession>A0A1V9XZF4</accession>
<dbReference type="PROSITE" id="PS50835">
    <property type="entry name" value="IG_LIKE"/>
    <property type="match status" value="1"/>
</dbReference>
<proteinExistence type="predicted"/>
<dbReference type="PANTHER" id="PTHR13817">
    <property type="entry name" value="TITIN"/>
    <property type="match status" value="1"/>
</dbReference>
<dbReference type="InParanoid" id="A0A1V9XZF4"/>
<dbReference type="PROSITE" id="PS50853">
    <property type="entry name" value="FN3"/>
    <property type="match status" value="2"/>
</dbReference>
<feature type="domain" description="Fibronectin type-III" evidence="3">
    <location>
        <begin position="159"/>
        <end position="255"/>
    </location>
</feature>
<evidence type="ECO:0000259" key="2">
    <source>
        <dbReference type="PROSITE" id="PS50835"/>
    </source>
</evidence>
<organism evidence="4 5">
    <name type="scientific">Tropilaelaps mercedesae</name>
    <dbReference type="NCBI Taxonomy" id="418985"/>
    <lineage>
        <taxon>Eukaryota</taxon>
        <taxon>Metazoa</taxon>
        <taxon>Ecdysozoa</taxon>
        <taxon>Arthropoda</taxon>
        <taxon>Chelicerata</taxon>
        <taxon>Arachnida</taxon>
        <taxon>Acari</taxon>
        <taxon>Parasitiformes</taxon>
        <taxon>Mesostigmata</taxon>
        <taxon>Gamasina</taxon>
        <taxon>Dermanyssoidea</taxon>
        <taxon>Laelapidae</taxon>
        <taxon>Tropilaelaps</taxon>
    </lineage>
</organism>
<dbReference type="InterPro" id="IPR003961">
    <property type="entry name" value="FN3_dom"/>
</dbReference>
<dbReference type="SUPFAM" id="SSF49265">
    <property type="entry name" value="Fibronectin type III"/>
    <property type="match status" value="2"/>
</dbReference>
<gene>
    <name evidence="4" type="ORF">BIW11_00242</name>
</gene>
<dbReference type="InterPro" id="IPR036116">
    <property type="entry name" value="FN3_sf"/>
</dbReference>
<reference evidence="4 5" key="1">
    <citation type="journal article" date="2017" name="Gigascience">
        <title>Draft genome of the honey bee ectoparasitic mite, Tropilaelaps mercedesae, is shaped by the parasitic life history.</title>
        <authorList>
            <person name="Dong X."/>
            <person name="Armstrong S.D."/>
            <person name="Xia D."/>
            <person name="Makepeace B.L."/>
            <person name="Darby A.C."/>
            <person name="Kadowaki T."/>
        </authorList>
    </citation>
    <scope>NUCLEOTIDE SEQUENCE [LARGE SCALE GENOMIC DNA]</scope>
    <source>
        <strain evidence="4">Wuxi-XJTLU</strain>
    </source>
</reference>
<dbReference type="InterPro" id="IPR013783">
    <property type="entry name" value="Ig-like_fold"/>
</dbReference>
<dbReference type="STRING" id="418985.A0A1V9XZF4"/>
<dbReference type="PANTHER" id="PTHR13817:SF166">
    <property type="entry name" value="NEURONAL IGCAM-RELATED"/>
    <property type="match status" value="1"/>
</dbReference>
<dbReference type="EMBL" id="MNPL01001758">
    <property type="protein sequence ID" value="OQR78840.1"/>
    <property type="molecule type" value="Genomic_DNA"/>
</dbReference>
<keyword evidence="5" id="KW-1185">Reference proteome</keyword>
<evidence type="ECO:0000313" key="5">
    <source>
        <dbReference type="Proteomes" id="UP000192247"/>
    </source>
</evidence>
<comment type="caution">
    <text evidence="4">The sequence shown here is derived from an EMBL/GenBank/DDBJ whole genome shotgun (WGS) entry which is preliminary data.</text>
</comment>
<dbReference type="InterPro" id="IPR003599">
    <property type="entry name" value="Ig_sub"/>
</dbReference>
<dbReference type="InterPro" id="IPR036179">
    <property type="entry name" value="Ig-like_dom_sf"/>
</dbReference>
<evidence type="ECO:0000259" key="3">
    <source>
        <dbReference type="PROSITE" id="PS50853"/>
    </source>
</evidence>
<keyword evidence="1" id="KW-0677">Repeat</keyword>
<sequence length="433" mass="47512">MCPDKIPVNVQVSSSVNEPPLHGNASLTCRVTAWPHRVLLVWSRGPLPSDASEPCGLTSSNETSSYNSEVPAVLAASVTLPDTSKPNNGAHQILDLTHDSHAQVIGNATIQENDVTSSSQLLLDDLSREQNATYYCYAYNAENNMTAMSSHHVQVIEPPELNFSKVTAEDSRTVKLRWQVRYPNNQPVARYHLQVKNYSAEVDWLDVHNAIPANTTSYTVGYLAPGVTYGFRVAGVNNVGVGEWVARNITMPPDVPPKINQVHLLATTNNTLVFAWQRPPHNNGATISQYNFELLHDQQLHENRTMAANENSTRSNYMFVYVALTPGDSYAFQVRACNAIGCGNWSDQLDANTSDGTAGAPQEVQMRCFSNDERNMTYTLVTWKPPVEARGTIQGYNVHILPSVAVAAMAGGGGRVSTDLQGQQPQFGDRSRQ</sequence>
<dbReference type="Proteomes" id="UP000192247">
    <property type="component" value="Unassembled WGS sequence"/>
</dbReference>
<dbReference type="SUPFAM" id="SSF48726">
    <property type="entry name" value="Immunoglobulin"/>
    <property type="match status" value="1"/>
</dbReference>
<dbReference type="SMART" id="SM00060">
    <property type="entry name" value="FN3"/>
    <property type="match status" value="2"/>
</dbReference>
<dbReference type="SMART" id="SM00409">
    <property type="entry name" value="IG"/>
    <property type="match status" value="1"/>
</dbReference>
<dbReference type="Pfam" id="PF00041">
    <property type="entry name" value="fn3"/>
    <property type="match status" value="2"/>
</dbReference>
<dbReference type="OrthoDB" id="6058203at2759"/>
<dbReference type="Gene3D" id="2.60.40.10">
    <property type="entry name" value="Immunoglobulins"/>
    <property type="match status" value="3"/>
</dbReference>